<accession>A0AAQ1GMC3</accession>
<feature type="region of interest" description="Disordered" evidence="1">
    <location>
        <begin position="109"/>
        <end position="139"/>
    </location>
</feature>
<comment type="caution">
    <text evidence="3">The sequence shown here is derived from an EMBL/GenBank/DDBJ whole genome shotgun (WGS) entry which is preliminary data.</text>
</comment>
<evidence type="ECO:0000256" key="1">
    <source>
        <dbReference type="SAM" id="MobiDB-lite"/>
    </source>
</evidence>
<dbReference type="EMBL" id="FNZM01000021">
    <property type="protein sequence ID" value="SEK11940.1"/>
    <property type="molecule type" value="Genomic_DNA"/>
</dbReference>
<evidence type="ECO:0000313" key="4">
    <source>
        <dbReference type="Proteomes" id="UP000183529"/>
    </source>
</evidence>
<name>A0AAQ1GMC3_9BURK</name>
<sequence>MKKALKLTLSACCCASAIGLGLGLVVEPAFAADSSDTAAPCGKLSGPGGPDAHFVLRDGEPVDFSSGGQTAHGKLRLFHEGALYHAYWQPAASAESYALANAAPNGVRLISTPPQGTPANDGKPGVDTPPLNVLSCPTL</sequence>
<organism evidence="3 4">
    <name type="scientific">Paraburkholderia tropica</name>
    <dbReference type="NCBI Taxonomy" id="92647"/>
    <lineage>
        <taxon>Bacteria</taxon>
        <taxon>Pseudomonadati</taxon>
        <taxon>Pseudomonadota</taxon>
        <taxon>Betaproteobacteria</taxon>
        <taxon>Burkholderiales</taxon>
        <taxon>Burkholderiaceae</taxon>
        <taxon>Paraburkholderia</taxon>
    </lineage>
</organism>
<proteinExistence type="predicted"/>
<keyword evidence="2" id="KW-0732">Signal</keyword>
<gene>
    <name evidence="3" type="ORF">SAMN05216550_12142</name>
</gene>
<feature type="signal peptide" evidence="2">
    <location>
        <begin position="1"/>
        <end position="31"/>
    </location>
</feature>
<dbReference type="RefSeq" id="WP_124261656.1">
    <property type="nucleotide sequence ID" value="NZ_CADFGN010000016.1"/>
</dbReference>
<evidence type="ECO:0000256" key="2">
    <source>
        <dbReference type="SAM" id="SignalP"/>
    </source>
</evidence>
<dbReference type="AlphaFoldDB" id="A0AAQ1GMC3"/>
<feature type="chain" id="PRO_5042828800" evidence="2">
    <location>
        <begin position="32"/>
        <end position="139"/>
    </location>
</feature>
<reference evidence="3 4" key="1">
    <citation type="submission" date="2016-10" db="EMBL/GenBank/DDBJ databases">
        <authorList>
            <person name="Varghese N."/>
            <person name="Submissions S."/>
        </authorList>
    </citation>
    <scope>NUCLEOTIDE SEQUENCE [LARGE SCALE GENOMIC DNA]</scope>
    <source>
        <strain evidence="3 4">LMG 22274</strain>
    </source>
</reference>
<protein>
    <submittedName>
        <fullName evidence="3">Uncharacterized protein</fullName>
    </submittedName>
</protein>
<dbReference type="Proteomes" id="UP000183529">
    <property type="component" value="Unassembled WGS sequence"/>
</dbReference>
<evidence type="ECO:0000313" key="3">
    <source>
        <dbReference type="EMBL" id="SEK11940.1"/>
    </source>
</evidence>